<feature type="domain" description="C2H2-type" evidence="9">
    <location>
        <begin position="755"/>
        <end position="782"/>
    </location>
</feature>
<dbReference type="Proteomes" id="UP000735302">
    <property type="component" value="Unassembled WGS sequence"/>
</dbReference>
<dbReference type="GO" id="GO:0005634">
    <property type="term" value="C:nucleus"/>
    <property type="evidence" value="ECO:0007669"/>
    <property type="project" value="UniProtKB-SubCell"/>
</dbReference>
<feature type="compositionally biased region" description="Low complexity" evidence="8">
    <location>
        <begin position="334"/>
        <end position="346"/>
    </location>
</feature>
<feature type="domain" description="C2H2-type" evidence="9">
    <location>
        <begin position="811"/>
        <end position="834"/>
    </location>
</feature>
<dbReference type="GO" id="GO:0008270">
    <property type="term" value="F:zinc ion binding"/>
    <property type="evidence" value="ECO:0007669"/>
    <property type="project" value="UniProtKB-KW"/>
</dbReference>
<dbReference type="Gene3D" id="3.30.160.60">
    <property type="entry name" value="Classic Zinc Finger"/>
    <property type="match status" value="2"/>
</dbReference>
<keyword evidence="11" id="KW-1185">Reference proteome</keyword>
<proteinExistence type="predicted"/>
<dbReference type="Pfam" id="PF00096">
    <property type="entry name" value="zf-C2H2"/>
    <property type="match status" value="2"/>
</dbReference>
<evidence type="ECO:0000256" key="8">
    <source>
        <dbReference type="SAM" id="MobiDB-lite"/>
    </source>
</evidence>
<evidence type="ECO:0000313" key="11">
    <source>
        <dbReference type="Proteomes" id="UP000735302"/>
    </source>
</evidence>
<comment type="caution">
    <text evidence="10">The sequence shown here is derived from an EMBL/GenBank/DDBJ whole genome shotgun (WGS) entry which is preliminary data.</text>
</comment>
<evidence type="ECO:0000259" key="9">
    <source>
        <dbReference type="PROSITE" id="PS50157"/>
    </source>
</evidence>
<dbReference type="InterPro" id="IPR036236">
    <property type="entry name" value="Znf_C2H2_sf"/>
</dbReference>
<dbReference type="InterPro" id="IPR027756">
    <property type="entry name" value="Ovo-like"/>
</dbReference>
<feature type="compositionally biased region" description="Basic residues" evidence="8">
    <location>
        <begin position="219"/>
        <end position="229"/>
    </location>
</feature>
<reference evidence="10 11" key="1">
    <citation type="journal article" date="2021" name="Elife">
        <title>Chloroplast acquisition without the gene transfer in kleptoplastic sea slugs, Plakobranchus ocellatus.</title>
        <authorList>
            <person name="Maeda T."/>
            <person name="Takahashi S."/>
            <person name="Yoshida T."/>
            <person name="Shimamura S."/>
            <person name="Takaki Y."/>
            <person name="Nagai Y."/>
            <person name="Toyoda A."/>
            <person name="Suzuki Y."/>
            <person name="Arimoto A."/>
            <person name="Ishii H."/>
            <person name="Satoh N."/>
            <person name="Nishiyama T."/>
            <person name="Hasebe M."/>
            <person name="Maruyama T."/>
            <person name="Minagawa J."/>
            <person name="Obokata J."/>
            <person name="Shigenobu S."/>
        </authorList>
    </citation>
    <scope>NUCLEOTIDE SEQUENCE [LARGE SCALE GENOMIC DNA]</scope>
</reference>
<keyword evidence="2" id="KW-0479">Metal-binding</keyword>
<name>A0AAV4BCY6_9GAST</name>
<evidence type="ECO:0000256" key="4">
    <source>
        <dbReference type="ARBA" id="ARBA00022771"/>
    </source>
</evidence>
<feature type="compositionally biased region" description="Low complexity" evidence="8">
    <location>
        <begin position="601"/>
        <end position="617"/>
    </location>
</feature>
<sequence length="900" mass="98391">MSNSSFYTFLSGPDLSVTEETTGGGGVNHPDGHISSTHDLTPAGQGLTGTAYMCNREVTNEQTIGSPASRLSCGGRPDIFQSDVLDTRRGFQYQSPHVDPAVWPFMPTRLQTPVETFGNRSGFQQQPLLTQNAPYSNTQTLASSSAHCPGTHATLNRTNILLASNLHVSTSPQPQKSFINPWVGMARRSQSPGLDRKEPGTDASEAVSHQVDKTSGCSRRQRPKRKRRSFMIASLLGPDSDSGSDDGTVGQTLLNKRPVVSERLNPESEADNPSRTKTRTFDHHSSDLHTNLGLRTEVHKRPNYLPLNQSDKSFEVCEPLKNNNNGMNTNLNNNSSAKIQHSSISSEGKTCVENSAASDSSPTIDNQTGLNPKLEESKLFITNIGQNYRNIFHSANSDHHTFINHPMPVQPSAATALWSVPPLNKTSQEQNASGSQSLGQLPKIDNCTSTKNGQQHKTNSSRESCPSFYQPVPLRFFPVSTSLHTHMIRDRHPLHTQIVNPVDGENSEELYKQRGEYTADRGDKILSYIQTMVKNPTLQLPPHLPEARTSSSNPLGLPHCISDSMNCSARATVNNNPNYFVHPAPGPTFSPCGSDGISVASSSEPGLSPTPSTSLPSPSSPRPHHLTSLSPRSFILHDRATPRIAGTTSVTMTTPMMQVSHTDPASMAVNDTTSINPGVHQYPLRPGQAYGSLHLKMGRGSGVGLSEGTKSFKAFLENANVKLEFINGGNGIKNPLLSTEFAENKIGLVTGGCALPCPVCTLTFDTAKLLQRHLKTHREIKRFLCTFCAKGFNDTFDLKRHTRTHTGVRPYKCDLCEKAFTQRCSLESHRRKIHGCVEELAFNERRVKLYVCEDCGHSTDLAEEHYTHMRHSHAQSVHASVEGVGRVGHEDMECRGGGRG</sequence>
<feature type="domain" description="C2H2-type" evidence="9">
    <location>
        <begin position="783"/>
        <end position="810"/>
    </location>
</feature>
<feature type="compositionally biased region" description="Polar residues" evidence="8">
    <location>
        <begin position="352"/>
        <end position="370"/>
    </location>
</feature>
<keyword evidence="4 7" id="KW-0863">Zinc-finger</keyword>
<dbReference type="EMBL" id="BLXT01004946">
    <property type="protein sequence ID" value="GFO18276.1"/>
    <property type="molecule type" value="Genomic_DNA"/>
</dbReference>
<feature type="region of interest" description="Disordered" evidence="8">
    <location>
        <begin position="17"/>
        <end position="37"/>
    </location>
</feature>
<accession>A0AAV4BCY6</accession>
<feature type="compositionally biased region" description="Low complexity" evidence="8">
    <location>
        <begin position="234"/>
        <end position="247"/>
    </location>
</feature>
<evidence type="ECO:0000256" key="3">
    <source>
        <dbReference type="ARBA" id="ARBA00022737"/>
    </source>
</evidence>
<evidence type="ECO:0000313" key="10">
    <source>
        <dbReference type="EMBL" id="GFO18276.1"/>
    </source>
</evidence>
<feature type="region of interest" description="Disordered" evidence="8">
    <location>
        <begin position="424"/>
        <end position="465"/>
    </location>
</feature>
<organism evidence="10 11">
    <name type="scientific">Plakobranchus ocellatus</name>
    <dbReference type="NCBI Taxonomy" id="259542"/>
    <lineage>
        <taxon>Eukaryota</taxon>
        <taxon>Metazoa</taxon>
        <taxon>Spiralia</taxon>
        <taxon>Lophotrochozoa</taxon>
        <taxon>Mollusca</taxon>
        <taxon>Gastropoda</taxon>
        <taxon>Heterobranchia</taxon>
        <taxon>Euthyneura</taxon>
        <taxon>Panpulmonata</taxon>
        <taxon>Sacoglossa</taxon>
        <taxon>Placobranchoidea</taxon>
        <taxon>Plakobranchidae</taxon>
        <taxon>Plakobranchus</taxon>
    </lineage>
</organism>
<keyword evidence="6" id="KW-0539">Nucleus</keyword>
<evidence type="ECO:0000256" key="1">
    <source>
        <dbReference type="ARBA" id="ARBA00004123"/>
    </source>
</evidence>
<feature type="region of interest" description="Disordered" evidence="8">
    <location>
        <begin position="334"/>
        <end position="370"/>
    </location>
</feature>
<evidence type="ECO:0000256" key="7">
    <source>
        <dbReference type="PROSITE-ProRule" id="PRU00042"/>
    </source>
</evidence>
<dbReference type="SMART" id="SM00355">
    <property type="entry name" value="ZnF_C2H2"/>
    <property type="match status" value="4"/>
</dbReference>
<evidence type="ECO:0000256" key="2">
    <source>
        <dbReference type="ARBA" id="ARBA00022723"/>
    </source>
</evidence>
<dbReference type="SUPFAM" id="SSF57667">
    <property type="entry name" value="beta-beta-alpha zinc fingers"/>
    <property type="match status" value="1"/>
</dbReference>
<feature type="region of interest" description="Disordered" evidence="8">
    <location>
        <begin position="187"/>
        <end position="287"/>
    </location>
</feature>
<evidence type="ECO:0000256" key="6">
    <source>
        <dbReference type="ARBA" id="ARBA00023242"/>
    </source>
</evidence>
<dbReference type="PROSITE" id="PS50157">
    <property type="entry name" value="ZINC_FINGER_C2H2_2"/>
    <property type="match status" value="3"/>
</dbReference>
<feature type="region of interest" description="Disordered" evidence="8">
    <location>
        <begin position="592"/>
        <end position="636"/>
    </location>
</feature>
<keyword evidence="3" id="KW-0677">Repeat</keyword>
<feature type="compositionally biased region" description="Polar residues" evidence="8">
    <location>
        <begin position="424"/>
        <end position="439"/>
    </location>
</feature>
<keyword evidence="5" id="KW-0862">Zinc</keyword>
<dbReference type="AlphaFoldDB" id="A0AAV4BCY6"/>
<gene>
    <name evidence="10" type="ORF">PoB_004478100</name>
</gene>
<protein>
    <submittedName>
        <fullName evidence="10">Protein ovo</fullName>
    </submittedName>
</protein>
<dbReference type="PANTHER" id="PTHR10032">
    <property type="entry name" value="ZINC FINGER PROTEIN WITH KRAB AND SCAN DOMAINS"/>
    <property type="match status" value="1"/>
</dbReference>
<feature type="compositionally biased region" description="Polar residues" evidence="8">
    <location>
        <begin position="446"/>
        <end position="464"/>
    </location>
</feature>
<dbReference type="PROSITE" id="PS00028">
    <property type="entry name" value="ZINC_FINGER_C2H2_1"/>
    <property type="match status" value="3"/>
</dbReference>
<dbReference type="PANTHER" id="PTHR10032:SF271">
    <property type="entry name" value="RH12261P-RELATED"/>
    <property type="match status" value="1"/>
</dbReference>
<dbReference type="FunFam" id="3.30.160.60:FF:000452">
    <property type="entry name" value="Transcription factor Ovo-like 2"/>
    <property type="match status" value="1"/>
</dbReference>
<dbReference type="GO" id="GO:0009913">
    <property type="term" value="P:epidermal cell differentiation"/>
    <property type="evidence" value="ECO:0007669"/>
    <property type="project" value="TreeGrafter"/>
</dbReference>
<evidence type="ECO:0000256" key="5">
    <source>
        <dbReference type="ARBA" id="ARBA00022833"/>
    </source>
</evidence>
<dbReference type="InterPro" id="IPR013087">
    <property type="entry name" value="Znf_C2H2_type"/>
</dbReference>
<comment type="subcellular location">
    <subcellularLocation>
        <location evidence="1">Nucleus</location>
    </subcellularLocation>
</comment>
<dbReference type="GO" id="GO:0000978">
    <property type="term" value="F:RNA polymerase II cis-regulatory region sequence-specific DNA binding"/>
    <property type="evidence" value="ECO:0007669"/>
    <property type="project" value="TreeGrafter"/>
</dbReference>
<dbReference type="GO" id="GO:0000981">
    <property type="term" value="F:DNA-binding transcription factor activity, RNA polymerase II-specific"/>
    <property type="evidence" value="ECO:0007669"/>
    <property type="project" value="TreeGrafter"/>
</dbReference>